<dbReference type="KEGG" id="btab:109039613"/>
<sequence>MASSSEELTEGQRLDAGIMEIDPNNDEQVSAKFQEFKKHFDRNYADSAEEEKRLKIFKDNLIKIQKLNSNPEDTATYGLNDFADKSPEEMRMRCGLRRPNQ</sequence>
<dbReference type="SMART" id="SM00848">
    <property type="entry name" value="Inhibitor_I29"/>
    <property type="match status" value="1"/>
</dbReference>
<dbReference type="OrthoDB" id="5855924at2759"/>
<feature type="region of interest" description="Disordered" evidence="1">
    <location>
        <begin position="1"/>
        <end position="25"/>
    </location>
</feature>
<organism evidence="3 4">
    <name type="scientific">Bemisia tabaci</name>
    <name type="common">Sweetpotato whitefly</name>
    <name type="synonym">Aleurodes tabaci</name>
    <dbReference type="NCBI Taxonomy" id="7038"/>
    <lineage>
        <taxon>Eukaryota</taxon>
        <taxon>Metazoa</taxon>
        <taxon>Ecdysozoa</taxon>
        <taxon>Arthropoda</taxon>
        <taxon>Hexapoda</taxon>
        <taxon>Insecta</taxon>
        <taxon>Pterygota</taxon>
        <taxon>Neoptera</taxon>
        <taxon>Paraneoptera</taxon>
        <taxon>Hemiptera</taxon>
        <taxon>Sternorrhyncha</taxon>
        <taxon>Aleyrodoidea</taxon>
        <taxon>Aleyrodidae</taxon>
        <taxon>Aleyrodinae</taxon>
        <taxon>Bemisia</taxon>
    </lineage>
</organism>
<accession>A0A9P0A759</accession>
<dbReference type="InterPro" id="IPR013201">
    <property type="entry name" value="Prot_inhib_I29"/>
</dbReference>
<evidence type="ECO:0000259" key="2">
    <source>
        <dbReference type="SMART" id="SM00848"/>
    </source>
</evidence>
<dbReference type="Pfam" id="PF08246">
    <property type="entry name" value="Inhibitor_I29"/>
    <property type="match status" value="1"/>
</dbReference>
<protein>
    <recommendedName>
        <fullName evidence="2">Cathepsin propeptide inhibitor domain-containing protein</fullName>
    </recommendedName>
</protein>
<dbReference type="InterPro" id="IPR038765">
    <property type="entry name" value="Papain-like_cys_pep_sf"/>
</dbReference>
<dbReference type="EMBL" id="OU963863">
    <property type="protein sequence ID" value="CAH0385614.1"/>
    <property type="molecule type" value="Genomic_DNA"/>
</dbReference>
<dbReference type="SUPFAM" id="SSF54001">
    <property type="entry name" value="Cysteine proteinases"/>
    <property type="match status" value="1"/>
</dbReference>
<gene>
    <name evidence="3" type="ORF">BEMITA_LOCUS4828</name>
</gene>
<dbReference type="Gene3D" id="1.10.287.2250">
    <property type="match status" value="1"/>
</dbReference>
<keyword evidence="4" id="KW-1185">Reference proteome</keyword>
<reference evidence="3" key="1">
    <citation type="submission" date="2021-12" db="EMBL/GenBank/DDBJ databases">
        <authorList>
            <person name="King R."/>
        </authorList>
    </citation>
    <scope>NUCLEOTIDE SEQUENCE</scope>
</reference>
<feature type="domain" description="Cathepsin propeptide inhibitor" evidence="2">
    <location>
        <begin position="33"/>
        <end position="90"/>
    </location>
</feature>
<dbReference type="AlphaFoldDB" id="A0A9P0A759"/>
<evidence type="ECO:0000256" key="1">
    <source>
        <dbReference type="SAM" id="MobiDB-lite"/>
    </source>
</evidence>
<evidence type="ECO:0000313" key="3">
    <source>
        <dbReference type="EMBL" id="CAH0385614.1"/>
    </source>
</evidence>
<name>A0A9P0A759_BEMTA</name>
<dbReference type="Proteomes" id="UP001152759">
    <property type="component" value="Chromosome 2"/>
</dbReference>
<proteinExistence type="predicted"/>
<evidence type="ECO:0000313" key="4">
    <source>
        <dbReference type="Proteomes" id="UP001152759"/>
    </source>
</evidence>